<dbReference type="AlphaFoldDB" id="A0A1R2CE65"/>
<evidence type="ECO:0000313" key="3">
    <source>
        <dbReference type="Proteomes" id="UP000187209"/>
    </source>
</evidence>
<gene>
    <name evidence="2" type="ORF">SteCoe_10993</name>
</gene>
<name>A0A1R2CE65_9CILI</name>
<evidence type="ECO:0000256" key="1">
    <source>
        <dbReference type="SAM" id="MobiDB-lite"/>
    </source>
</evidence>
<keyword evidence="3" id="KW-1185">Reference proteome</keyword>
<organism evidence="2 3">
    <name type="scientific">Stentor coeruleus</name>
    <dbReference type="NCBI Taxonomy" id="5963"/>
    <lineage>
        <taxon>Eukaryota</taxon>
        <taxon>Sar</taxon>
        <taxon>Alveolata</taxon>
        <taxon>Ciliophora</taxon>
        <taxon>Postciliodesmatophora</taxon>
        <taxon>Heterotrichea</taxon>
        <taxon>Heterotrichida</taxon>
        <taxon>Stentoridae</taxon>
        <taxon>Stentor</taxon>
    </lineage>
</organism>
<sequence>MSIFNEMRLEDFHNSESIYRSKSYKKSAAKILPDSQTSTKFDTSSSYMPKCPKQQIKNDAQVIIENDSNRDQMLNIIKSHEKEIDFLNQVLNHFLDINELIKIKQKASYDESTSSWNLPNFVIQQRKTVFPNLQRSQIRDVINSEMKKRKIIIKSSQSPEDNNYEYQDEENIRRIGNDKDKHGNNDYRPATSFAVRKEK</sequence>
<reference evidence="2 3" key="1">
    <citation type="submission" date="2016-11" db="EMBL/GenBank/DDBJ databases">
        <title>The macronuclear genome of Stentor coeruleus: a giant cell with tiny introns.</title>
        <authorList>
            <person name="Slabodnick M."/>
            <person name="Ruby J.G."/>
            <person name="Reiff S.B."/>
            <person name="Swart E.C."/>
            <person name="Gosai S."/>
            <person name="Prabakaran S."/>
            <person name="Witkowska E."/>
            <person name="Larue G.E."/>
            <person name="Fisher S."/>
            <person name="Freeman R.M."/>
            <person name="Gunawardena J."/>
            <person name="Chu W."/>
            <person name="Stover N.A."/>
            <person name="Gregory B.D."/>
            <person name="Nowacki M."/>
            <person name="Derisi J."/>
            <person name="Roy S.W."/>
            <person name="Marshall W.F."/>
            <person name="Sood P."/>
        </authorList>
    </citation>
    <scope>NUCLEOTIDE SEQUENCE [LARGE SCALE GENOMIC DNA]</scope>
    <source>
        <strain evidence="2">WM001</strain>
    </source>
</reference>
<dbReference type="Proteomes" id="UP000187209">
    <property type="component" value="Unassembled WGS sequence"/>
</dbReference>
<proteinExistence type="predicted"/>
<accession>A0A1R2CE65</accession>
<protein>
    <submittedName>
        <fullName evidence="2">Uncharacterized protein</fullName>
    </submittedName>
</protein>
<evidence type="ECO:0000313" key="2">
    <source>
        <dbReference type="EMBL" id="OMJ87308.1"/>
    </source>
</evidence>
<feature type="compositionally biased region" description="Basic and acidic residues" evidence="1">
    <location>
        <begin position="170"/>
        <end position="185"/>
    </location>
</feature>
<comment type="caution">
    <text evidence="2">The sequence shown here is derived from an EMBL/GenBank/DDBJ whole genome shotgun (WGS) entry which is preliminary data.</text>
</comment>
<dbReference type="EMBL" id="MPUH01000180">
    <property type="protein sequence ID" value="OMJ87308.1"/>
    <property type="molecule type" value="Genomic_DNA"/>
</dbReference>
<feature type="region of interest" description="Disordered" evidence="1">
    <location>
        <begin position="153"/>
        <end position="199"/>
    </location>
</feature>